<name>A0ABP0IG10_9DINO</name>
<comment type="caution">
    <text evidence="3">The sequence shown here is derived from an EMBL/GenBank/DDBJ whole genome shotgun (WGS) entry which is preliminary data.</text>
</comment>
<feature type="region of interest" description="Disordered" evidence="1">
    <location>
        <begin position="531"/>
        <end position="632"/>
    </location>
</feature>
<sequence>MELIINTEDIVGLATASKHFRASPRAMETMKGWMARAQNLLNKDQQFILGMIFTACLNWADFFSDWYVTLQYGCVIRHDLSTSCDGVDPQAECEVHGWWFGLSLFLLIGSNLVQSAMWTYITAVDEFGWVESCLKLAGIWVLLFVAGLCQLHYVVDIVLALRGGAPTDVKIDRIIARELATKIGESAPQLYLQSYVLFAVGAHGSPMKMFSVIISILALAHGIIKTLLMFEDRGVEKTLPLKGFVYRAVAAIWLATDQGLRSAAIALVLSAEVRLHGSMLLGFFMLLVWAMFVWTNARDPDSEFAVKGGCPTVETFRDAVRLFVLGVCFLLVSLLGSLFTCYVIPVLWLHDLFEWSKPAFDRVVVIRWVEMASCAALALLLAKNVCGYTPDREVGGLIGLLAFNMLCYCCMRCCFHKDGRLKWLPFEGWTAEEASKADVSRHSSRSTLEDDGSRTIQRVTLKSLKSYEDEEVLQSDDANVQAKCKEEVDSSNLDLQDANLKVDSLDHETLPVQDDTEGVNIVLPTGDMAEEAEGEANSEMKVSKGKKKVGKTKKVEKTKEDVPNVAERASPSGETIGKGQGDEEAAEKPPTSPKGKVAKPKSRMKKSKKEVTPTADETAIGRHQEDGDAEAD</sequence>
<evidence type="ECO:0000256" key="1">
    <source>
        <dbReference type="SAM" id="MobiDB-lite"/>
    </source>
</evidence>
<keyword evidence="2" id="KW-0812">Transmembrane</keyword>
<feature type="transmembrane region" description="Helical" evidence="2">
    <location>
        <begin position="279"/>
        <end position="297"/>
    </location>
</feature>
<keyword evidence="2" id="KW-0472">Membrane</keyword>
<evidence type="ECO:0000313" key="4">
    <source>
        <dbReference type="Proteomes" id="UP001642464"/>
    </source>
</evidence>
<evidence type="ECO:0008006" key="5">
    <source>
        <dbReference type="Google" id="ProtNLM"/>
    </source>
</evidence>
<proteinExistence type="predicted"/>
<feature type="transmembrane region" description="Helical" evidence="2">
    <location>
        <begin position="394"/>
        <end position="415"/>
    </location>
</feature>
<evidence type="ECO:0000256" key="2">
    <source>
        <dbReference type="SAM" id="Phobius"/>
    </source>
</evidence>
<gene>
    <name evidence="3" type="ORF">SCF082_LOCUS6943</name>
</gene>
<reference evidence="3 4" key="1">
    <citation type="submission" date="2024-02" db="EMBL/GenBank/DDBJ databases">
        <authorList>
            <person name="Chen Y."/>
            <person name="Shah S."/>
            <person name="Dougan E. K."/>
            <person name="Thang M."/>
            <person name="Chan C."/>
        </authorList>
    </citation>
    <scope>NUCLEOTIDE SEQUENCE [LARGE SCALE GENOMIC DNA]</scope>
</reference>
<feature type="compositionally biased region" description="Basic and acidic residues" evidence="1">
    <location>
        <begin position="553"/>
        <end position="562"/>
    </location>
</feature>
<evidence type="ECO:0000313" key="3">
    <source>
        <dbReference type="EMBL" id="CAK9001486.1"/>
    </source>
</evidence>
<feature type="transmembrane region" description="Helical" evidence="2">
    <location>
        <begin position="133"/>
        <end position="153"/>
    </location>
</feature>
<feature type="compositionally biased region" description="Basic residues" evidence="1">
    <location>
        <begin position="596"/>
        <end position="608"/>
    </location>
</feature>
<organism evidence="3 4">
    <name type="scientific">Durusdinium trenchii</name>
    <dbReference type="NCBI Taxonomy" id="1381693"/>
    <lineage>
        <taxon>Eukaryota</taxon>
        <taxon>Sar</taxon>
        <taxon>Alveolata</taxon>
        <taxon>Dinophyceae</taxon>
        <taxon>Suessiales</taxon>
        <taxon>Symbiodiniaceae</taxon>
        <taxon>Durusdinium</taxon>
    </lineage>
</organism>
<keyword evidence="4" id="KW-1185">Reference proteome</keyword>
<accession>A0ABP0IG10</accession>
<protein>
    <recommendedName>
        <fullName evidence="5">Transmembrane protein</fullName>
    </recommendedName>
</protein>
<feature type="transmembrane region" description="Helical" evidence="2">
    <location>
        <begin position="209"/>
        <end position="230"/>
    </location>
</feature>
<feature type="transmembrane region" description="Helical" evidence="2">
    <location>
        <begin position="322"/>
        <end position="348"/>
    </location>
</feature>
<feature type="transmembrane region" description="Helical" evidence="2">
    <location>
        <begin position="98"/>
        <end position="121"/>
    </location>
</feature>
<feature type="transmembrane region" description="Helical" evidence="2">
    <location>
        <begin position="360"/>
        <end position="382"/>
    </location>
</feature>
<dbReference type="EMBL" id="CAXAMM010003858">
    <property type="protein sequence ID" value="CAK9001486.1"/>
    <property type="molecule type" value="Genomic_DNA"/>
</dbReference>
<keyword evidence="2" id="KW-1133">Transmembrane helix</keyword>
<dbReference type="Proteomes" id="UP001642464">
    <property type="component" value="Unassembled WGS sequence"/>
</dbReference>
<feature type="compositionally biased region" description="Basic residues" evidence="1">
    <location>
        <begin position="543"/>
        <end position="552"/>
    </location>
</feature>